<organism evidence="1">
    <name type="scientific">marine metagenome</name>
    <dbReference type="NCBI Taxonomy" id="408172"/>
    <lineage>
        <taxon>unclassified sequences</taxon>
        <taxon>metagenomes</taxon>
        <taxon>ecological metagenomes</taxon>
    </lineage>
</organism>
<dbReference type="Pfam" id="PF13489">
    <property type="entry name" value="Methyltransf_23"/>
    <property type="match status" value="1"/>
</dbReference>
<feature type="non-terminal residue" evidence="1">
    <location>
        <position position="251"/>
    </location>
</feature>
<gene>
    <name evidence="1" type="ORF">METZ01_LOCUS390032</name>
</gene>
<dbReference type="EMBL" id="UINC01146450">
    <property type="protein sequence ID" value="SVD37178.1"/>
    <property type="molecule type" value="Genomic_DNA"/>
</dbReference>
<accession>A0A382UU12</accession>
<dbReference type="InterPro" id="IPR029063">
    <property type="entry name" value="SAM-dependent_MTases_sf"/>
</dbReference>
<evidence type="ECO:0000313" key="1">
    <source>
        <dbReference type="EMBL" id="SVD37178.1"/>
    </source>
</evidence>
<feature type="non-terminal residue" evidence="1">
    <location>
        <position position="1"/>
    </location>
</feature>
<sequence length="251" mass="27576">VHAPNVATVARTCPTCGELATTGRSEVRARVPPGTLSLDEFTLAWASSSRNDCFFDYCRCGTCGLLYNTEYADPNVVDSSYSHMEDNTSGVPRELLTATQRRYLEALEGLAPLEGTYLEVGPDVGLATQLAVEKGSLTKVVLVEPNRACHAELKRVTTTTNSVIVASVSDLDDSVQADRLVLIHVLDHLTHPREVLEALRQRTAKGGLILVVVHDESSLLRRILGCRWPPFRLQHPQLFSRQTLPVLLESC</sequence>
<dbReference type="Gene3D" id="3.40.50.150">
    <property type="entry name" value="Vaccinia Virus protein VP39"/>
    <property type="match status" value="1"/>
</dbReference>
<reference evidence="1" key="1">
    <citation type="submission" date="2018-05" db="EMBL/GenBank/DDBJ databases">
        <authorList>
            <person name="Lanie J.A."/>
            <person name="Ng W.-L."/>
            <person name="Kazmierczak K.M."/>
            <person name="Andrzejewski T.M."/>
            <person name="Davidsen T.M."/>
            <person name="Wayne K.J."/>
            <person name="Tettelin H."/>
            <person name="Glass J.I."/>
            <person name="Rusch D."/>
            <person name="Podicherti R."/>
            <person name="Tsui H.-C.T."/>
            <person name="Winkler M.E."/>
        </authorList>
    </citation>
    <scope>NUCLEOTIDE SEQUENCE</scope>
</reference>
<dbReference type="SUPFAM" id="SSF53335">
    <property type="entry name" value="S-adenosyl-L-methionine-dependent methyltransferases"/>
    <property type="match status" value="1"/>
</dbReference>
<dbReference type="AlphaFoldDB" id="A0A382UU12"/>
<proteinExistence type="predicted"/>
<evidence type="ECO:0008006" key="2">
    <source>
        <dbReference type="Google" id="ProtNLM"/>
    </source>
</evidence>
<name>A0A382UU12_9ZZZZ</name>
<protein>
    <recommendedName>
        <fullName evidence="2">Methyltransferase type 11 domain-containing protein</fullName>
    </recommendedName>
</protein>